<dbReference type="Pfam" id="PF02567">
    <property type="entry name" value="PhzC-PhzF"/>
    <property type="match status" value="1"/>
</dbReference>
<protein>
    <submittedName>
        <fullName evidence="3">Phenazine biosynthesis protein PhzF</fullName>
    </submittedName>
</protein>
<evidence type="ECO:0000313" key="3">
    <source>
        <dbReference type="EMBL" id="KGM49653.1"/>
    </source>
</evidence>
<dbReference type="PANTHER" id="PTHR13774:SF32">
    <property type="entry name" value="ANTISENSE-ENHANCING SEQUENCE 1"/>
    <property type="match status" value="1"/>
</dbReference>
<gene>
    <name evidence="3" type="ORF">ATO9_06455</name>
</gene>
<dbReference type="AlphaFoldDB" id="A0A0A0EHN9"/>
<proteinExistence type="inferred from homology"/>
<sequence length="274" mass="29281">MATYPFSQLDVFSGTPLMGNPLAVVHQADSIPADQMPRFANWTNLSETTFLLRPEAAEADYSLRIFTPKRQLPFAGHPTLGSCQAWLLAGGQPKSETIMQECGVGLVPIRRDGTRLAFRAPPLMRSGPAEEEIHNLLPGAFGIDATAIEAVEWIDNGPGWCGVLLRDVETLRAAKPDYSLFPGHGFGLVAPAESGAGYDFELRAFTMGYEDPVTGSLNASVAQWLIGAGIAPPDYIAAQGLELGRNGRVHITSEGQEVWVGGEVTGCISGTLTL</sequence>
<dbReference type="GO" id="GO:0005737">
    <property type="term" value="C:cytoplasm"/>
    <property type="evidence" value="ECO:0007669"/>
    <property type="project" value="TreeGrafter"/>
</dbReference>
<name>A0A0A0EHN9_9RHOB</name>
<dbReference type="NCBIfam" id="TIGR00654">
    <property type="entry name" value="PhzF_family"/>
    <property type="match status" value="1"/>
</dbReference>
<dbReference type="PANTHER" id="PTHR13774">
    <property type="entry name" value="PHENAZINE BIOSYNTHESIS PROTEIN"/>
    <property type="match status" value="1"/>
</dbReference>
<comment type="similarity">
    <text evidence="1">Belongs to the PhzF family.</text>
</comment>
<dbReference type="SUPFAM" id="SSF54506">
    <property type="entry name" value="Diaminopimelate epimerase-like"/>
    <property type="match status" value="1"/>
</dbReference>
<dbReference type="Gene3D" id="3.10.310.10">
    <property type="entry name" value="Diaminopimelate Epimerase, Chain A, domain 1"/>
    <property type="match status" value="2"/>
</dbReference>
<dbReference type="eggNOG" id="COG0384">
    <property type="taxonomic scope" value="Bacteria"/>
</dbReference>
<dbReference type="OrthoDB" id="9788221at2"/>
<comment type="caution">
    <text evidence="3">The sequence shown here is derived from an EMBL/GenBank/DDBJ whole genome shotgun (WGS) entry which is preliminary data.</text>
</comment>
<evidence type="ECO:0000256" key="2">
    <source>
        <dbReference type="PIRSR" id="PIRSR016184-1"/>
    </source>
</evidence>
<organism evidence="3 4">
    <name type="scientific">Pseudooceanicola atlanticus</name>
    <dbReference type="NCBI Taxonomy" id="1461694"/>
    <lineage>
        <taxon>Bacteria</taxon>
        <taxon>Pseudomonadati</taxon>
        <taxon>Pseudomonadota</taxon>
        <taxon>Alphaproteobacteria</taxon>
        <taxon>Rhodobacterales</taxon>
        <taxon>Paracoccaceae</taxon>
        <taxon>Pseudooceanicola</taxon>
    </lineage>
</organism>
<dbReference type="STRING" id="1461694.ATO9_06455"/>
<keyword evidence="4" id="KW-1185">Reference proteome</keyword>
<feature type="active site" evidence="2">
    <location>
        <position position="47"/>
    </location>
</feature>
<dbReference type="InterPro" id="IPR003719">
    <property type="entry name" value="Phenazine_PhzF-like"/>
</dbReference>
<accession>A0A0A0EHN9</accession>
<dbReference type="Proteomes" id="UP000030004">
    <property type="component" value="Unassembled WGS sequence"/>
</dbReference>
<dbReference type="EMBL" id="AQQX01000002">
    <property type="protein sequence ID" value="KGM49653.1"/>
    <property type="molecule type" value="Genomic_DNA"/>
</dbReference>
<evidence type="ECO:0000313" key="4">
    <source>
        <dbReference type="Proteomes" id="UP000030004"/>
    </source>
</evidence>
<dbReference type="RefSeq" id="WP_043746864.1">
    <property type="nucleotide sequence ID" value="NZ_AQQX01000002.1"/>
</dbReference>
<dbReference type="GO" id="GO:0016853">
    <property type="term" value="F:isomerase activity"/>
    <property type="evidence" value="ECO:0007669"/>
    <property type="project" value="TreeGrafter"/>
</dbReference>
<dbReference type="PIRSF" id="PIRSF016184">
    <property type="entry name" value="PhzC_PhzF"/>
    <property type="match status" value="1"/>
</dbReference>
<reference evidence="3 4" key="1">
    <citation type="journal article" date="2015" name="Antonie Van Leeuwenhoek">
        <title>Pseudooceanicola atlanticus gen. nov. sp. nov., isolated from surface seawater of the Atlantic Ocean and reclassification of Oceanicola batsensis, Oceanicola marinus, Oceanicola nitratireducens, Oceanicola nanhaiensis, Oceanicola antarcticus and Oceanicola flagellatus, as Pseudooceanicola batsensis comb. nov., Pseudooceanicola marinus comb. nov., Pseudooceanicola nitratireducens comb. nov., Pseudooceanicola nanhaiensis comb. nov., Pseudooceanicola antarcticus comb. nov., and Pseudooceanicola flagellatus comb. nov.</title>
        <authorList>
            <person name="Lai Q."/>
            <person name="Li G."/>
            <person name="Liu X."/>
            <person name="Du Y."/>
            <person name="Sun F."/>
            <person name="Shao Z."/>
        </authorList>
    </citation>
    <scope>NUCLEOTIDE SEQUENCE [LARGE SCALE GENOMIC DNA]</scope>
    <source>
        <strain evidence="3 4">22II-s11g</strain>
    </source>
</reference>
<evidence type="ECO:0000256" key="1">
    <source>
        <dbReference type="ARBA" id="ARBA00008270"/>
    </source>
</evidence>